<reference evidence="1" key="2">
    <citation type="journal article" date="2014" name="ISME J.">
        <title>Microbial stratification in low pH oxic and suboxic macroscopic growths along an acid mine drainage.</title>
        <authorList>
            <person name="Mendez-Garcia C."/>
            <person name="Mesa V."/>
            <person name="Sprenger R.R."/>
            <person name="Richter M."/>
            <person name="Diez M.S."/>
            <person name="Solano J."/>
            <person name="Bargiela R."/>
            <person name="Golyshina O.V."/>
            <person name="Manteca A."/>
            <person name="Ramos J.L."/>
            <person name="Gallego J.R."/>
            <person name="Llorente I."/>
            <person name="Martins Dos Santos V.A."/>
            <person name="Jensen O.N."/>
            <person name="Pelaez A.I."/>
            <person name="Sanchez J."/>
            <person name="Ferrer M."/>
        </authorList>
    </citation>
    <scope>NUCLEOTIDE SEQUENCE</scope>
</reference>
<proteinExistence type="predicted"/>
<sequence length="110" mass="12764">YRIAGDWLTYLAVLERGDVVFVPKPLNLHRRHASSVTIGSDQRPHMLEVLRLQRFVQQRYAPPPESVRKASEYALQLYRYFKLSDVEIEEIETLLAKDALLQVQYAVAHA</sequence>
<evidence type="ECO:0000313" key="1">
    <source>
        <dbReference type="EMBL" id="EQD80976.1"/>
    </source>
</evidence>
<dbReference type="GO" id="GO:0016740">
    <property type="term" value="F:transferase activity"/>
    <property type="evidence" value="ECO:0007669"/>
    <property type="project" value="UniProtKB-KW"/>
</dbReference>
<protein>
    <submittedName>
        <fullName evidence="1">Glycosyl transferase</fullName>
    </submittedName>
</protein>
<reference evidence="1" key="1">
    <citation type="submission" date="2013-08" db="EMBL/GenBank/DDBJ databases">
        <authorList>
            <person name="Mendez C."/>
            <person name="Richter M."/>
            <person name="Ferrer M."/>
            <person name="Sanchez J."/>
        </authorList>
    </citation>
    <scope>NUCLEOTIDE SEQUENCE</scope>
</reference>
<name>T1C689_9ZZZZ</name>
<organism evidence="1">
    <name type="scientific">mine drainage metagenome</name>
    <dbReference type="NCBI Taxonomy" id="410659"/>
    <lineage>
        <taxon>unclassified sequences</taxon>
        <taxon>metagenomes</taxon>
        <taxon>ecological metagenomes</taxon>
    </lineage>
</organism>
<keyword evidence="1" id="KW-0808">Transferase</keyword>
<gene>
    <name evidence="1" type="ORF">B1A_00320</name>
</gene>
<comment type="caution">
    <text evidence="1">The sequence shown here is derived from an EMBL/GenBank/DDBJ whole genome shotgun (WGS) entry which is preliminary data.</text>
</comment>
<feature type="non-terminal residue" evidence="1">
    <location>
        <position position="1"/>
    </location>
</feature>
<accession>T1C689</accession>
<dbReference type="EMBL" id="AUZX01000248">
    <property type="protein sequence ID" value="EQD80976.1"/>
    <property type="molecule type" value="Genomic_DNA"/>
</dbReference>
<dbReference type="AlphaFoldDB" id="T1C689"/>